<keyword evidence="5" id="KW-1185">Reference proteome</keyword>
<proteinExistence type="predicted"/>
<comment type="caution">
    <text evidence="4">The sequence shown here is derived from an EMBL/GenBank/DDBJ whole genome shotgun (WGS) entry which is preliminary data.</text>
</comment>
<organism evidence="4 5">
    <name type="scientific">Micromonospora thermarum</name>
    <dbReference type="NCBI Taxonomy" id="2720024"/>
    <lineage>
        <taxon>Bacteria</taxon>
        <taxon>Bacillati</taxon>
        <taxon>Actinomycetota</taxon>
        <taxon>Actinomycetes</taxon>
        <taxon>Micromonosporales</taxon>
        <taxon>Micromonosporaceae</taxon>
        <taxon>Micromonospora</taxon>
    </lineage>
</organism>
<name>A0ABX0ZAB6_9ACTN</name>
<reference evidence="4 5" key="1">
    <citation type="submission" date="2020-03" db="EMBL/GenBank/DDBJ databases">
        <title>WGS of actinomycetes isolated from Thailand.</title>
        <authorList>
            <person name="Thawai C."/>
        </authorList>
    </citation>
    <scope>NUCLEOTIDE SEQUENCE [LARGE SCALE GENOMIC DNA]</scope>
    <source>
        <strain evidence="4 5">HSS6-12</strain>
    </source>
</reference>
<gene>
    <name evidence="4" type="ORF">HCJ94_13815</name>
</gene>
<sequence length="310" mass="34192">MANKMLGKVVAGAALGGASLLVFTPGIAFADDSDHHRHDKDGKVIAKPHVVKPGDEVKLLQICEEPQKHAFVWSKVTGKVKLKPVDDRKHDKKDWKDEHDKKDWKDEHGKKDDHGKDREHDGKKDDHGKDREHDGKKDDHGKDDGYGYGGGAADDRERDHKDWKSDEHGQDGEYGRDSKDHEDKSRDYGYESDEYGKKDDGKKDDHGKDREHDGKKDDHGKDGWEHKKDFVYYGEAKVDKWAKPGEYKLKGSCGDGKLYVLPKGGVDGGDGGMTAGTDQGLAAGGASLLGAAALGGLVLLRRRRTDGALV</sequence>
<feature type="compositionally biased region" description="Basic and acidic residues" evidence="1">
    <location>
        <begin position="86"/>
        <end position="145"/>
    </location>
</feature>
<keyword evidence="2" id="KW-1133">Transmembrane helix</keyword>
<feature type="region of interest" description="Disordered" evidence="1">
    <location>
        <begin position="86"/>
        <end position="224"/>
    </location>
</feature>
<evidence type="ECO:0000256" key="3">
    <source>
        <dbReference type="SAM" id="SignalP"/>
    </source>
</evidence>
<protein>
    <recommendedName>
        <fullName evidence="6">MYXO-CTERM domain-containing protein</fullName>
    </recommendedName>
</protein>
<feature type="signal peptide" evidence="3">
    <location>
        <begin position="1"/>
        <end position="30"/>
    </location>
</feature>
<dbReference type="Proteomes" id="UP000783871">
    <property type="component" value="Unassembled WGS sequence"/>
</dbReference>
<dbReference type="EMBL" id="JAATEO010000013">
    <property type="protein sequence ID" value="NJP33036.1"/>
    <property type="molecule type" value="Genomic_DNA"/>
</dbReference>
<dbReference type="RefSeq" id="WP_168001421.1">
    <property type="nucleotide sequence ID" value="NZ_JAATEO010000013.1"/>
</dbReference>
<evidence type="ECO:0008006" key="6">
    <source>
        <dbReference type="Google" id="ProtNLM"/>
    </source>
</evidence>
<feature type="chain" id="PRO_5047386360" description="MYXO-CTERM domain-containing protein" evidence="3">
    <location>
        <begin position="31"/>
        <end position="310"/>
    </location>
</feature>
<accession>A0ABX0ZAB6</accession>
<feature type="transmembrane region" description="Helical" evidence="2">
    <location>
        <begin position="281"/>
        <end position="300"/>
    </location>
</feature>
<evidence type="ECO:0000256" key="1">
    <source>
        <dbReference type="SAM" id="MobiDB-lite"/>
    </source>
</evidence>
<evidence type="ECO:0000313" key="5">
    <source>
        <dbReference type="Proteomes" id="UP000783871"/>
    </source>
</evidence>
<keyword evidence="2" id="KW-0472">Membrane</keyword>
<evidence type="ECO:0000256" key="2">
    <source>
        <dbReference type="SAM" id="Phobius"/>
    </source>
</evidence>
<evidence type="ECO:0000313" key="4">
    <source>
        <dbReference type="EMBL" id="NJP33036.1"/>
    </source>
</evidence>
<feature type="compositionally biased region" description="Basic and acidic residues" evidence="1">
    <location>
        <begin position="153"/>
        <end position="224"/>
    </location>
</feature>
<keyword evidence="3" id="KW-0732">Signal</keyword>
<keyword evidence="2" id="KW-0812">Transmembrane</keyword>